<comment type="caution">
    <text evidence="6">The sequence shown here is derived from an EMBL/GenBank/DDBJ whole genome shotgun (WGS) entry which is preliminary data.</text>
</comment>
<keyword evidence="4" id="KW-0732">Signal</keyword>
<dbReference type="InterPro" id="IPR011330">
    <property type="entry name" value="Glyco_hydro/deAcase_b/a-brl"/>
</dbReference>
<feature type="chain" id="PRO_5039203889" evidence="4">
    <location>
        <begin position="31"/>
        <end position="264"/>
    </location>
</feature>
<evidence type="ECO:0000259" key="5">
    <source>
        <dbReference type="PROSITE" id="PS51677"/>
    </source>
</evidence>
<dbReference type="EMBL" id="VFMM01000001">
    <property type="protein sequence ID" value="TQJ17376.1"/>
    <property type="molecule type" value="Genomic_DNA"/>
</dbReference>
<feature type="region of interest" description="Disordered" evidence="3">
    <location>
        <begin position="34"/>
        <end position="82"/>
    </location>
</feature>
<sequence>MTRKFAAFITTMVALAAVAGWMMASAVAQMDRPHASAATTKPSASPSGTPTSAPTPSGTSTQSATTTTTGHPVPPNPTTSVASGNKALFFTFDDGPDPTWTPQVLSTLAKYGAHATFFELGEMQDEHPGLRDQVLAAGNTIGSHSISHPQLTKISAAQRHHQIFDGPRSTCFRPPYGATNAKVRADIRAAGMVQVLWDVDPRDWARPGVSAIVHNILTHAQPGRIILMHDGGGNRAQTVAALNQVLPVLQAQGYTFPALNCQQR</sequence>
<protein>
    <submittedName>
        <fullName evidence="6">Peptidoglycan/xylan/chitin deacetylase (PgdA/CDA1 family)</fullName>
    </submittedName>
</protein>
<dbReference type="InterPro" id="IPR002509">
    <property type="entry name" value="NODB_dom"/>
</dbReference>
<dbReference type="OrthoDB" id="3173508at2"/>
<gene>
    <name evidence="6" type="ORF">FB475_1493</name>
</gene>
<evidence type="ECO:0000313" key="6">
    <source>
        <dbReference type="EMBL" id="TQJ17376.1"/>
    </source>
</evidence>
<dbReference type="Proteomes" id="UP000316298">
    <property type="component" value="Unassembled WGS sequence"/>
</dbReference>
<dbReference type="SUPFAM" id="SSF88713">
    <property type="entry name" value="Glycoside hydrolase/deacetylase"/>
    <property type="match status" value="1"/>
</dbReference>
<dbReference type="GO" id="GO:0005975">
    <property type="term" value="P:carbohydrate metabolic process"/>
    <property type="evidence" value="ECO:0007669"/>
    <property type="project" value="InterPro"/>
</dbReference>
<feature type="signal peptide" evidence="4">
    <location>
        <begin position="1"/>
        <end position="30"/>
    </location>
</feature>
<evidence type="ECO:0000256" key="3">
    <source>
        <dbReference type="SAM" id="MobiDB-lite"/>
    </source>
</evidence>
<dbReference type="AlphaFoldDB" id="A0A542EQA3"/>
<evidence type="ECO:0000256" key="1">
    <source>
        <dbReference type="ARBA" id="ARBA00022723"/>
    </source>
</evidence>
<keyword evidence="1" id="KW-0479">Metal-binding</keyword>
<proteinExistence type="predicted"/>
<dbReference type="InterPro" id="IPR050248">
    <property type="entry name" value="Polysacc_deacetylase_ArnD"/>
</dbReference>
<name>A0A542EQA3_9ACTN</name>
<feature type="compositionally biased region" description="Low complexity" evidence="3">
    <location>
        <begin position="35"/>
        <end position="70"/>
    </location>
</feature>
<accession>A0A542EQA3</accession>
<dbReference type="GO" id="GO:0016020">
    <property type="term" value="C:membrane"/>
    <property type="evidence" value="ECO:0007669"/>
    <property type="project" value="TreeGrafter"/>
</dbReference>
<dbReference type="GO" id="GO:0046872">
    <property type="term" value="F:metal ion binding"/>
    <property type="evidence" value="ECO:0007669"/>
    <property type="project" value="UniProtKB-KW"/>
</dbReference>
<dbReference type="CDD" id="cd10917">
    <property type="entry name" value="CE4_NodB_like_6s_7s"/>
    <property type="match status" value="1"/>
</dbReference>
<dbReference type="PANTHER" id="PTHR10587">
    <property type="entry name" value="GLYCOSYL TRANSFERASE-RELATED"/>
    <property type="match status" value="1"/>
</dbReference>
<keyword evidence="7" id="KW-1185">Reference proteome</keyword>
<feature type="domain" description="NodB homology" evidence="5">
    <location>
        <begin position="86"/>
        <end position="257"/>
    </location>
</feature>
<organism evidence="6 7">
    <name type="scientific">Kribbella jejuensis</name>
    <dbReference type="NCBI Taxonomy" id="236068"/>
    <lineage>
        <taxon>Bacteria</taxon>
        <taxon>Bacillati</taxon>
        <taxon>Actinomycetota</taxon>
        <taxon>Actinomycetes</taxon>
        <taxon>Propionibacteriales</taxon>
        <taxon>Kribbellaceae</taxon>
        <taxon>Kribbella</taxon>
    </lineage>
</organism>
<evidence type="ECO:0000313" key="7">
    <source>
        <dbReference type="Proteomes" id="UP000316298"/>
    </source>
</evidence>
<keyword evidence="2" id="KW-0378">Hydrolase</keyword>
<reference evidence="6 7" key="1">
    <citation type="submission" date="2019-06" db="EMBL/GenBank/DDBJ databases">
        <title>Sequencing the genomes of 1000 actinobacteria strains.</title>
        <authorList>
            <person name="Klenk H.-P."/>
        </authorList>
    </citation>
    <scope>NUCLEOTIDE SEQUENCE [LARGE SCALE GENOMIC DNA]</scope>
    <source>
        <strain evidence="6 7">DSM 17305</strain>
    </source>
</reference>
<dbReference type="PROSITE" id="PS51677">
    <property type="entry name" value="NODB"/>
    <property type="match status" value="1"/>
</dbReference>
<evidence type="ECO:0000256" key="4">
    <source>
        <dbReference type="SAM" id="SignalP"/>
    </source>
</evidence>
<dbReference type="Pfam" id="PF01522">
    <property type="entry name" value="Polysacc_deac_1"/>
    <property type="match status" value="1"/>
</dbReference>
<evidence type="ECO:0000256" key="2">
    <source>
        <dbReference type="ARBA" id="ARBA00022801"/>
    </source>
</evidence>
<dbReference type="GO" id="GO:0016810">
    <property type="term" value="F:hydrolase activity, acting on carbon-nitrogen (but not peptide) bonds"/>
    <property type="evidence" value="ECO:0007669"/>
    <property type="project" value="InterPro"/>
</dbReference>
<dbReference type="Gene3D" id="3.20.20.370">
    <property type="entry name" value="Glycoside hydrolase/deacetylase"/>
    <property type="match status" value="1"/>
</dbReference>
<dbReference type="RefSeq" id="WP_141853760.1">
    <property type="nucleotide sequence ID" value="NZ_BAAAKA010000012.1"/>
</dbReference>
<dbReference type="PANTHER" id="PTHR10587:SF133">
    <property type="entry name" value="CHITIN DEACETYLASE 1-RELATED"/>
    <property type="match status" value="1"/>
</dbReference>